<evidence type="ECO:0000256" key="1">
    <source>
        <dbReference type="ARBA" id="ARBA00023015"/>
    </source>
</evidence>
<keyword evidence="6" id="KW-0670">Pyruvate</keyword>
<reference evidence="5 7" key="1">
    <citation type="submission" date="2018-02" db="EMBL/GenBank/DDBJ databases">
        <title>Reclassifiation of [Polyangium] brachysporum DSM 7029 as Guopingzhaonella breviflexa gen. nov., sp. nov., a member of the family Comamonadaceae.</title>
        <authorList>
            <person name="Tang B."/>
        </authorList>
    </citation>
    <scope>NUCLEOTIDE SEQUENCE [LARGE SCALE GENOMIC DNA]</scope>
    <source>
        <strain evidence="5 7">DSM 15344</strain>
    </source>
</reference>
<dbReference type="PANTHER" id="PTHR43537:SF5">
    <property type="entry name" value="UXU OPERON TRANSCRIPTIONAL REGULATOR"/>
    <property type="match status" value="1"/>
</dbReference>
<dbReference type="Proteomes" id="UP000239406">
    <property type="component" value="Unassembled WGS sequence"/>
</dbReference>
<dbReference type="InterPro" id="IPR000524">
    <property type="entry name" value="Tscrpt_reg_HTH_GntR"/>
</dbReference>
<dbReference type="SUPFAM" id="SSF48008">
    <property type="entry name" value="GntR ligand-binding domain-like"/>
    <property type="match status" value="1"/>
</dbReference>
<dbReference type="CDD" id="cd07377">
    <property type="entry name" value="WHTH_GntR"/>
    <property type="match status" value="1"/>
</dbReference>
<evidence type="ECO:0000256" key="3">
    <source>
        <dbReference type="ARBA" id="ARBA00023163"/>
    </source>
</evidence>
<dbReference type="InterPro" id="IPR008920">
    <property type="entry name" value="TF_FadR/GntR_C"/>
</dbReference>
<dbReference type="Pfam" id="PF07729">
    <property type="entry name" value="FCD"/>
    <property type="match status" value="1"/>
</dbReference>
<comment type="caution">
    <text evidence="5">The sequence shown here is derived from an EMBL/GenBank/DDBJ whole genome shotgun (WGS) entry which is preliminary data.</text>
</comment>
<dbReference type="EMBL" id="PSNY01000002">
    <property type="protein sequence ID" value="PPE71208.1"/>
    <property type="molecule type" value="Genomic_DNA"/>
</dbReference>
<keyword evidence="1" id="KW-0805">Transcription regulation</keyword>
<dbReference type="SUPFAM" id="SSF46785">
    <property type="entry name" value="Winged helix' DNA-binding domain"/>
    <property type="match status" value="1"/>
</dbReference>
<dbReference type="InterPro" id="IPR011711">
    <property type="entry name" value="GntR_C"/>
</dbReference>
<dbReference type="OrthoDB" id="1040417at2"/>
<keyword evidence="3" id="KW-0804">Transcription</keyword>
<protein>
    <submittedName>
        <fullName evidence="5">GntR family transcriptional regulator</fullName>
    </submittedName>
    <submittedName>
        <fullName evidence="6">GntR family transcriptional repressor for pyruvate dehydrogenase complex</fullName>
    </submittedName>
</protein>
<dbReference type="InterPro" id="IPR036390">
    <property type="entry name" value="WH_DNA-bd_sf"/>
</dbReference>
<keyword evidence="2" id="KW-0238">DNA-binding</keyword>
<dbReference type="SMART" id="SM00895">
    <property type="entry name" value="FCD"/>
    <property type="match status" value="1"/>
</dbReference>
<dbReference type="Gene3D" id="1.10.10.10">
    <property type="entry name" value="Winged helix-like DNA-binding domain superfamily/Winged helix DNA-binding domain"/>
    <property type="match status" value="1"/>
</dbReference>
<dbReference type="AlphaFoldDB" id="A0A2S5T8K9"/>
<dbReference type="EMBL" id="SLXF01000007">
    <property type="protein sequence ID" value="TCP06160.1"/>
    <property type="molecule type" value="Genomic_DNA"/>
</dbReference>
<organism evidence="5 7">
    <name type="scientific">Caldimonas thermodepolymerans</name>
    <dbReference type="NCBI Taxonomy" id="215580"/>
    <lineage>
        <taxon>Bacteria</taxon>
        <taxon>Pseudomonadati</taxon>
        <taxon>Pseudomonadota</taxon>
        <taxon>Betaproteobacteria</taxon>
        <taxon>Burkholderiales</taxon>
        <taxon>Sphaerotilaceae</taxon>
        <taxon>Caldimonas</taxon>
    </lineage>
</organism>
<dbReference type="PANTHER" id="PTHR43537">
    <property type="entry name" value="TRANSCRIPTIONAL REGULATOR, GNTR FAMILY"/>
    <property type="match status" value="1"/>
</dbReference>
<feature type="domain" description="HTH gntR-type" evidence="4">
    <location>
        <begin position="14"/>
        <end position="82"/>
    </location>
</feature>
<proteinExistence type="predicted"/>
<evidence type="ECO:0000259" key="4">
    <source>
        <dbReference type="PROSITE" id="PS50949"/>
    </source>
</evidence>
<evidence type="ECO:0000313" key="6">
    <source>
        <dbReference type="EMBL" id="TCP06160.1"/>
    </source>
</evidence>
<evidence type="ECO:0000313" key="5">
    <source>
        <dbReference type="EMBL" id="PPE71208.1"/>
    </source>
</evidence>
<accession>A0A2S5T8K9</accession>
<dbReference type="GO" id="GO:0003700">
    <property type="term" value="F:DNA-binding transcription factor activity"/>
    <property type="evidence" value="ECO:0007669"/>
    <property type="project" value="InterPro"/>
</dbReference>
<dbReference type="Pfam" id="PF00392">
    <property type="entry name" value="GntR"/>
    <property type="match status" value="1"/>
</dbReference>
<sequence length="258" mass="28475">MTREAAAEPLLTPHRLSDRLAEWLRQRIEQGALRPGERLPTEQELAEQHGVSRTVVREAVSRLRSMGLLVSRQGSGVYVAPLSAARPLAFDPAVLNSLEAVLQVVEVRRALEGEVAALAAQRATPEDLQRIRAALAAIDEASAAGRDGVEEDLRFHRAIAEATGNPQFRLLLGFLEQYQRDAMKVTRANEATSELLMDEARREHHELAEAILRRDAAAAREAAIRHMVNAARRIEEADADVRAALRAALQAHHQGQVR</sequence>
<dbReference type="PROSITE" id="PS50949">
    <property type="entry name" value="HTH_GNTR"/>
    <property type="match status" value="1"/>
</dbReference>
<evidence type="ECO:0000313" key="7">
    <source>
        <dbReference type="Proteomes" id="UP000239406"/>
    </source>
</evidence>
<dbReference type="Gene3D" id="1.20.120.530">
    <property type="entry name" value="GntR ligand-binding domain-like"/>
    <property type="match status" value="1"/>
</dbReference>
<dbReference type="Proteomes" id="UP000294772">
    <property type="component" value="Unassembled WGS sequence"/>
</dbReference>
<dbReference type="GO" id="GO:0003677">
    <property type="term" value="F:DNA binding"/>
    <property type="evidence" value="ECO:0007669"/>
    <property type="project" value="UniProtKB-KW"/>
</dbReference>
<reference evidence="6 8" key="2">
    <citation type="submission" date="2019-03" db="EMBL/GenBank/DDBJ databases">
        <title>Genomic Encyclopedia of Type Strains, Phase IV (KMG-IV): sequencing the most valuable type-strain genomes for metagenomic binning, comparative biology and taxonomic classification.</title>
        <authorList>
            <person name="Goeker M."/>
        </authorList>
    </citation>
    <scope>NUCLEOTIDE SEQUENCE [LARGE SCALE GENOMIC DNA]</scope>
    <source>
        <strain evidence="6 8">DSM 15264</strain>
    </source>
</reference>
<evidence type="ECO:0000313" key="8">
    <source>
        <dbReference type="Proteomes" id="UP000294772"/>
    </source>
</evidence>
<gene>
    <name evidence="5" type="ORF">C1702_01940</name>
    <name evidence="6" type="ORF">EV676_10731</name>
</gene>
<dbReference type="InterPro" id="IPR036388">
    <property type="entry name" value="WH-like_DNA-bd_sf"/>
</dbReference>
<keyword evidence="7" id="KW-1185">Reference proteome</keyword>
<dbReference type="RefSeq" id="WP_104355998.1">
    <property type="nucleotide sequence ID" value="NZ_CALFFA010000013.1"/>
</dbReference>
<name>A0A2S5T8K9_9BURK</name>
<evidence type="ECO:0000256" key="2">
    <source>
        <dbReference type="ARBA" id="ARBA00023125"/>
    </source>
</evidence>
<dbReference type="SMART" id="SM00345">
    <property type="entry name" value="HTH_GNTR"/>
    <property type="match status" value="1"/>
</dbReference>
<dbReference type="PRINTS" id="PR00035">
    <property type="entry name" value="HTHGNTR"/>
</dbReference>